<dbReference type="AlphaFoldDB" id="A0A7S9LM12"/>
<dbReference type="RefSeq" id="WP_196110652.1">
    <property type="nucleotide sequence ID" value="NZ_CP064943.1"/>
</dbReference>
<keyword evidence="1" id="KW-0812">Transmembrane</keyword>
<evidence type="ECO:0000313" key="2">
    <source>
        <dbReference type="EMBL" id="QPH51015.1"/>
    </source>
</evidence>
<reference evidence="2 3" key="1">
    <citation type="submission" date="2020-11" db="EMBL/GenBank/DDBJ databases">
        <title>Pseudomonas fulva producing VIM-24.</title>
        <authorList>
            <person name="Liu S."/>
        </authorList>
    </citation>
    <scope>NUCLEOTIDE SEQUENCE [LARGE SCALE GENOMIC DNA]</scope>
    <source>
        <strain evidence="2 3">ZDHY414</strain>
    </source>
</reference>
<dbReference type="Proteomes" id="UP000594430">
    <property type="component" value="Chromosome"/>
</dbReference>
<feature type="transmembrane region" description="Helical" evidence="1">
    <location>
        <begin position="47"/>
        <end position="64"/>
    </location>
</feature>
<gene>
    <name evidence="2" type="ORF">IZU98_10140</name>
</gene>
<keyword evidence="1" id="KW-1133">Transmembrane helix</keyword>
<dbReference type="InterPro" id="IPR010718">
    <property type="entry name" value="DUF1294"/>
</dbReference>
<evidence type="ECO:0000256" key="1">
    <source>
        <dbReference type="SAM" id="Phobius"/>
    </source>
</evidence>
<feature type="transmembrane region" description="Helical" evidence="1">
    <location>
        <begin position="110"/>
        <end position="128"/>
    </location>
</feature>
<name>A0A7S9LM12_9PSED</name>
<protein>
    <submittedName>
        <fullName evidence="2">DUF1294 domain-containing protein</fullName>
    </submittedName>
</protein>
<proteinExistence type="predicted"/>
<accession>A0A7S9LM12</accession>
<dbReference type="Pfam" id="PF06961">
    <property type="entry name" value="DUF1294"/>
    <property type="match status" value="1"/>
</dbReference>
<feature type="transmembrane region" description="Helical" evidence="1">
    <location>
        <begin position="21"/>
        <end position="41"/>
    </location>
</feature>
<organism evidence="2 3">
    <name type="scientific">Pseudomonas fulva</name>
    <dbReference type="NCBI Taxonomy" id="47880"/>
    <lineage>
        <taxon>Bacteria</taxon>
        <taxon>Pseudomonadati</taxon>
        <taxon>Pseudomonadota</taxon>
        <taxon>Gammaproteobacteria</taxon>
        <taxon>Pseudomonadales</taxon>
        <taxon>Pseudomonadaceae</taxon>
        <taxon>Pseudomonas</taxon>
    </lineage>
</organism>
<sequence length="137" mass="15675">MVEQPDRQRPAQIRNARFKGVLLGLLCVLPVLGVACLAYDAHAWWPLVVYPVMSLVSVLLYWHDKAQARTQARRIPEKLLHSTELFGGWPGALLAQQLFRHKTRKVPYQVTFWAIVVVHQAAWAYWLFFQGRAAALA</sequence>
<evidence type="ECO:0000313" key="3">
    <source>
        <dbReference type="Proteomes" id="UP000594430"/>
    </source>
</evidence>
<dbReference type="EMBL" id="CP064946">
    <property type="protein sequence ID" value="QPH51015.1"/>
    <property type="molecule type" value="Genomic_DNA"/>
</dbReference>
<keyword evidence="1" id="KW-0472">Membrane</keyword>